<comment type="caution">
    <text evidence="1">The sequence shown here is derived from an EMBL/GenBank/DDBJ whole genome shotgun (WGS) entry which is preliminary data.</text>
</comment>
<proteinExistence type="predicted"/>
<reference evidence="1" key="1">
    <citation type="submission" date="2022-08" db="EMBL/GenBank/DDBJ databases">
        <authorList>
            <person name="Kallberg Y."/>
            <person name="Tangrot J."/>
            <person name="Rosling A."/>
        </authorList>
    </citation>
    <scope>NUCLEOTIDE SEQUENCE</scope>
    <source>
        <strain evidence="1">Wild A</strain>
    </source>
</reference>
<keyword evidence="2" id="KW-1185">Reference proteome</keyword>
<organism evidence="1 2">
    <name type="scientific">Funneliformis geosporum</name>
    <dbReference type="NCBI Taxonomy" id="1117311"/>
    <lineage>
        <taxon>Eukaryota</taxon>
        <taxon>Fungi</taxon>
        <taxon>Fungi incertae sedis</taxon>
        <taxon>Mucoromycota</taxon>
        <taxon>Glomeromycotina</taxon>
        <taxon>Glomeromycetes</taxon>
        <taxon>Glomerales</taxon>
        <taxon>Glomeraceae</taxon>
        <taxon>Funneliformis</taxon>
    </lineage>
</organism>
<protein>
    <submittedName>
        <fullName evidence="1">11055_t:CDS:1</fullName>
    </submittedName>
</protein>
<dbReference type="EMBL" id="CAMKVN010000717">
    <property type="protein sequence ID" value="CAI2170589.1"/>
    <property type="molecule type" value="Genomic_DNA"/>
</dbReference>
<evidence type="ECO:0000313" key="2">
    <source>
        <dbReference type="Proteomes" id="UP001153678"/>
    </source>
</evidence>
<feature type="non-terminal residue" evidence="1">
    <location>
        <position position="222"/>
    </location>
</feature>
<sequence>MNSNNICIKEDFVSYPSIDENEDIYENEDDLLDFTENETDGLYVSKIFVLWQEVTIFLNDFCLQKGFGYRKGYLKQLYESKESWARCYTSSYFTAGMQSINRIESINEVIKKDLDGRYVSLNDLCANIDNEIRIHVTFAITEKIHEQMNLSFLYHAIQIEYNTIDINIKFSYENRCINEIFDLPQGYANAILRDIYDQLVSIWEVRHMKYESSPNYIFLLEN</sequence>
<accession>A0A9W4WTA8</accession>
<gene>
    <name evidence="1" type="ORF">FWILDA_LOCUS4656</name>
</gene>
<evidence type="ECO:0000313" key="1">
    <source>
        <dbReference type="EMBL" id="CAI2170589.1"/>
    </source>
</evidence>
<dbReference type="AlphaFoldDB" id="A0A9W4WTA8"/>
<dbReference type="OrthoDB" id="2313494at2759"/>
<dbReference type="Proteomes" id="UP001153678">
    <property type="component" value="Unassembled WGS sequence"/>
</dbReference>
<name>A0A9W4WTA8_9GLOM</name>